<sequence>MSSPSPHDIKERLRRSHSTRTVRRGHRISAPLGSGPFDADAARYQATLAASLAMRCSTERSSLESRRSYDSLGGPSSMAVPQRTLRRGDYIIDAEAVPLHRSVPSHGESPSEDVSALVVLPPITEFGGLDGQAASLPSSYRRLRKTRSMFAPRQRLSRTLYGQSPVSSHYVESGQEHGYSSPRTRGTVRRSLSFLRGDRQASPSLQHARSQDAAIRLARAEFEQSHLKYYGQDAQPSPFTLKSGREHKTFRKTFRTTSASGVDAPNTPPSIERYRSISSFGRARSFSLSIKKGIKRVLGWPKIPVDPVQLETSPCHAHDQDLQSISYGQEAANSSEDSNPHKSPQLRDTTNSISSAVIRSIQSFESLASSSSRVTSWADSTAANTITALISGEQSHLPSIDENEDMHNNSRQYLAGSSHAGLPSTASPTRPRSTIDSQRLYTALMRKIGRSNIRGSDEDIIFGHVKEHCVIPTQPSSLRPRSSRQTVRQVHSNESIASLRSFATARAGTDTPQKPRSLFGRRRFVEDEETKGASVTQSQDLESSPDSHSVYSRTTSGNSPPRKVKEADLDHLGPDDEPGVATIFESQRTTYSSPKREMKATNGASIHPSIDWKQWVSSQMDRIEQVVPVRDHYREDAQIHTEDTGEPSDGLTSQRAMDHHDSHQEENQEIPFCCTPSSTEPLKSSRVLTDANFSRPLCRSSSVRAIVAPQREADDTAPMPLTRSSISPKPKNFSTPNTFSISRTRPRSNAIVSSPMQSKPANRLAAPESPTPKRSPGTSHLRLARYGNNSAKWSPSSVQESTALSLRSARASRDLSKWTNENTKNEYLQGDLKDMGGKSQVASPQMSSKRMVEIFLKSRRRQMESDASEGGVSGDAFI</sequence>
<feature type="region of interest" description="Disordered" evidence="1">
    <location>
        <begin position="1"/>
        <end position="36"/>
    </location>
</feature>
<feature type="compositionally biased region" description="Polar residues" evidence="1">
    <location>
        <begin position="487"/>
        <end position="498"/>
    </location>
</feature>
<organism evidence="2 3">
    <name type="scientific">Aspergillus nanangensis</name>
    <dbReference type="NCBI Taxonomy" id="2582783"/>
    <lineage>
        <taxon>Eukaryota</taxon>
        <taxon>Fungi</taxon>
        <taxon>Dikarya</taxon>
        <taxon>Ascomycota</taxon>
        <taxon>Pezizomycotina</taxon>
        <taxon>Eurotiomycetes</taxon>
        <taxon>Eurotiomycetidae</taxon>
        <taxon>Eurotiales</taxon>
        <taxon>Aspergillaceae</taxon>
        <taxon>Aspergillus</taxon>
        <taxon>Aspergillus subgen. Circumdati</taxon>
    </lineage>
</organism>
<feature type="region of interest" description="Disordered" evidence="1">
    <location>
        <begin position="166"/>
        <end position="187"/>
    </location>
</feature>
<name>A0AAD4GXQ7_ASPNN</name>
<feature type="compositionally biased region" description="Basic and acidic residues" evidence="1">
    <location>
        <begin position="563"/>
        <end position="574"/>
    </location>
</feature>
<feature type="compositionally biased region" description="Basic and acidic residues" evidence="1">
    <location>
        <begin position="656"/>
        <end position="666"/>
    </location>
</feature>
<feature type="region of interest" description="Disordered" evidence="1">
    <location>
        <begin position="414"/>
        <end position="435"/>
    </location>
</feature>
<feature type="region of interest" description="Disordered" evidence="1">
    <location>
        <begin position="714"/>
        <end position="781"/>
    </location>
</feature>
<feature type="region of interest" description="Disordered" evidence="1">
    <location>
        <begin position="59"/>
        <end position="83"/>
    </location>
</feature>
<feature type="compositionally biased region" description="Basic and acidic residues" evidence="1">
    <location>
        <begin position="59"/>
        <end position="69"/>
    </location>
</feature>
<feature type="compositionally biased region" description="Basic residues" evidence="1">
    <location>
        <begin position="12"/>
        <end position="27"/>
    </location>
</feature>
<evidence type="ECO:0000256" key="1">
    <source>
        <dbReference type="SAM" id="MobiDB-lite"/>
    </source>
</evidence>
<reference evidence="2" key="1">
    <citation type="journal article" date="2019" name="Beilstein J. Org. Chem.">
        <title>Nanangenines: drimane sesquiterpenoids as the dominant metabolite cohort of a novel Australian fungus, Aspergillus nanangensis.</title>
        <authorList>
            <person name="Lacey H.J."/>
            <person name="Gilchrist C.L.M."/>
            <person name="Crombie A."/>
            <person name="Kalaitzis J.A."/>
            <person name="Vuong D."/>
            <person name="Rutledge P.J."/>
            <person name="Turner P."/>
            <person name="Pitt J.I."/>
            <person name="Lacey E."/>
            <person name="Chooi Y.H."/>
            <person name="Piggott A.M."/>
        </authorList>
    </citation>
    <scope>NUCLEOTIDE SEQUENCE</scope>
    <source>
        <strain evidence="2">MST-FP2251</strain>
    </source>
</reference>
<gene>
    <name evidence="2" type="ORF">FE257_009062</name>
</gene>
<proteinExistence type="predicted"/>
<feature type="region of interest" description="Disordered" evidence="1">
    <location>
        <begin position="641"/>
        <end position="666"/>
    </location>
</feature>
<reference evidence="2" key="2">
    <citation type="submission" date="2020-02" db="EMBL/GenBank/DDBJ databases">
        <authorList>
            <person name="Gilchrist C.L.M."/>
            <person name="Chooi Y.-H."/>
        </authorList>
    </citation>
    <scope>NUCLEOTIDE SEQUENCE</scope>
    <source>
        <strain evidence="2">MST-FP2251</strain>
    </source>
</reference>
<keyword evidence="3" id="KW-1185">Reference proteome</keyword>
<evidence type="ECO:0000313" key="3">
    <source>
        <dbReference type="Proteomes" id="UP001194746"/>
    </source>
</evidence>
<evidence type="ECO:0000313" key="2">
    <source>
        <dbReference type="EMBL" id="KAF9894089.1"/>
    </source>
</evidence>
<feature type="compositionally biased region" description="Low complexity" evidence="1">
    <location>
        <begin position="473"/>
        <end position="486"/>
    </location>
</feature>
<feature type="compositionally biased region" description="Polar residues" evidence="1">
    <location>
        <begin position="533"/>
        <end position="559"/>
    </location>
</feature>
<feature type="compositionally biased region" description="Polar residues" evidence="1">
    <location>
        <begin position="424"/>
        <end position="435"/>
    </location>
</feature>
<protein>
    <submittedName>
        <fullName evidence="2">Uncharacterized protein</fullName>
    </submittedName>
</protein>
<feature type="compositionally biased region" description="Polar residues" evidence="1">
    <location>
        <begin position="750"/>
        <end position="760"/>
    </location>
</feature>
<comment type="caution">
    <text evidence="2">The sequence shown here is derived from an EMBL/GenBank/DDBJ whole genome shotgun (WGS) entry which is preliminary data.</text>
</comment>
<dbReference type="AlphaFoldDB" id="A0AAD4GXQ7"/>
<accession>A0AAD4GXQ7</accession>
<dbReference type="Proteomes" id="UP001194746">
    <property type="component" value="Unassembled WGS sequence"/>
</dbReference>
<feature type="compositionally biased region" description="Polar residues" evidence="1">
    <location>
        <begin position="722"/>
        <end position="743"/>
    </location>
</feature>
<feature type="region of interest" description="Disordered" evidence="1">
    <location>
        <begin position="473"/>
        <end position="580"/>
    </location>
</feature>
<dbReference type="EMBL" id="VCAU01000005">
    <property type="protein sequence ID" value="KAF9894089.1"/>
    <property type="molecule type" value="Genomic_DNA"/>
</dbReference>
<feature type="region of interest" description="Disordered" evidence="1">
    <location>
        <begin position="329"/>
        <end position="349"/>
    </location>
</feature>